<protein>
    <submittedName>
        <fullName evidence="1">Nonribosomal peptide synthetase MxaA</fullName>
    </submittedName>
</protein>
<dbReference type="RefSeq" id="WP_394008175.1">
    <property type="nucleotide sequence ID" value="NZ_JBAFUR010000002.1"/>
</dbReference>
<comment type="caution">
    <text evidence="1">The sequence shown here is derived from an EMBL/GenBank/DDBJ whole genome shotgun (WGS) entry which is preliminary data.</text>
</comment>
<reference evidence="1 2" key="1">
    <citation type="submission" date="2024-02" db="EMBL/GenBank/DDBJ databases">
        <title>Expansion and revision of Xanthobacter and proposal of Roseixanthobacter gen. nov.</title>
        <authorList>
            <person name="Soltysiak M.P.M."/>
            <person name="Jalihal A."/>
            <person name="Ory A."/>
            <person name="Chrisophersen C."/>
            <person name="Lee A.D."/>
            <person name="Boulton J."/>
            <person name="Springer M."/>
        </authorList>
    </citation>
    <scope>NUCLEOTIDE SEQUENCE [LARGE SCALE GENOMIC DNA]</scope>
    <source>
        <strain evidence="1 2">CB5</strain>
    </source>
</reference>
<organism evidence="1 2">
    <name type="scientific">Xanthobacter aminoxidans</name>
    <dbReference type="NCBI Taxonomy" id="186280"/>
    <lineage>
        <taxon>Bacteria</taxon>
        <taxon>Pseudomonadati</taxon>
        <taxon>Pseudomonadota</taxon>
        <taxon>Alphaproteobacteria</taxon>
        <taxon>Hyphomicrobiales</taxon>
        <taxon>Xanthobacteraceae</taxon>
        <taxon>Xanthobacter</taxon>
    </lineage>
</organism>
<gene>
    <name evidence="1" type="ORF">V5F30_09385</name>
</gene>
<name>A0ABW6ZF39_9HYPH</name>
<evidence type="ECO:0000313" key="2">
    <source>
        <dbReference type="Proteomes" id="UP001604043"/>
    </source>
</evidence>
<sequence>MDLYAPRAFGYLIGDTISLEAVVTLDAGWRLDESALPRPRPVTYWLDLKRLDVKPETAPDGAPRYRLTLTYQTFYSPLEPRALDIPAVPLAARKGDARQTLTIPVWTFVSSPLRELVASQRGNPMALQPDIRPRPYPLAGDAQLAAAAAAVAAASLLVFAAASGWGPFAGRSRPFATALRHMRRLPDLDAQLGYEDALQLLHRAFDEAAGQRLFAEDVPGFLALRPALAGEAEAIDRFFTASRIAFFGDAPETAMALLPPEALIDLARKLAAVERRGGTGQGTRKEAA</sequence>
<keyword evidence="2" id="KW-1185">Reference proteome</keyword>
<dbReference type="Proteomes" id="UP001604043">
    <property type="component" value="Unassembled WGS sequence"/>
</dbReference>
<evidence type="ECO:0000313" key="1">
    <source>
        <dbReference type="EMBL" id="MFG1252412.1"/>
    </source>
</evidence>
<proteinExistence type="predicted"/>
<accession>A0ABW6ZF39</accession>
<dbReference type="EMBL" id="JBAFUR010000002">
    <property type="protein sequence ID" value="MFG1252412.1"/>
    <property type="molecule type" value="Genomic_DNA"/>
</dbReference>